<dbReference type="PANTHER" id="PTHR24104">
    <property type="entry name" value="E3 UBIQUITIN-PROTEIN LIGASE NHLRC1-RELATED"/>
    <property type="match status" value="1"/>
</dbReference>
<dbReference type="Proteomes" id="UP001239909">
    <property type="component" value="Unassembled WGS sequence"/>
</dbReference>
<dbReference type="Gene3D" id="2.120.10.30">
    <property type="entry name" value="TolB, C-terminal domain"/>
    <property type="match status" value="1"/>
</dbReference>
<accession>A0ABQ6LJT0</accession>
<evidence type="ECO:0000256" key="2">
    <source>
        <dbReference type="SAM" id="MobiDB-lite"/>
    </source>
</evidence>
<dbReference type="InterPro" id="IPR050952">
    <property type="entry name" value="TRIM-NHL_E3_ligases"/>
</dbReference>
<dbReference type="EMBL" id="BSYI01000004">
    <property type="protein sequence ID" value="GMG81478.1"/>
    <property type="molecule type" value="Genomic_DNA"/>
</dbReference>
<feature type="region of interest" description="Disordered" evidence="2">
    <location>
        <begin position="1"/>
        <end position="23"/>
    </location>
</feature>
<keyword evidence="1" id="KW-0677">Repeat</keyword>
<keyword evidence="4" id="KW-1185">Reference proteome</keyword>
<reference evidence="3 4" key="1">
    <citation type="submission" date="2023-04" db="EMBL/GenBank/DDBJ databases">
        <title>Marinoamorphus aggregata gen. nov., sp. Nov., isolate from tissue of brittle star Ophioplocus japonicus.</title>
        <authorList>
            <person name="Kawano K."/>
            <person name="Sawayama S."/>
            <person name="Nakagawa S."/>
        </authorList>
    </citation>
    <scope>NUCLEOTIDE SEQUENCE [LARGE SCALE GENOMIC DNA]</scope>
    <source>
        <strain evidence="3 4">NKW23</strain>
    </source>
</reference>
<dbReference type="SUPFAM" id="SSF101898">
    <property type="entry name" value="NHL repeat"/>
    <property type="match status" value="1"/>
</dbReference>
<gene>
    <name evidence="3" type="ORF">LNKW23_06910</name>
</gene>
<protein>
    <submittedName>
        <fullName evidence="3">NHL repeat-containing protein</fullName>
    </submittedName>
</protein>
<dbReference type="PANTHER" id="PTHR24104:SF25">
    <property type="entry name" value="PROTEIN LIN-41"/>
    <property type="match status" value="1"/>
</dbReference>
<evidence type="ECO:0000313" key="4">
    <source>
        <dbReference type="Proteomes" id="UP001239909"/>
    </source>
</evidence>
<proteinExistence type="predicted"/>
<organism evidence="3 4">
    <name type="scientific">Paralimibaculum aggregatum</name>
    <dbReference type="NCBI Taxonomy" id="3036245"/>
    <lineage>
        <taxon>Bacteria</taxon>
        <taxon>Pseudomonadati</taxon>
        <taxon>Pseudomonadota</taxon>
        <taxon>Alphaproteobacteria</taxon>
        <taxon>Rhodobacterales</taxon>
        <taxon>Paracoccaceae</taxon>
        <taxon>Paralimibaculum</taxon>
    </lineage>
</organism>
<dbReference type="Pfam" id="PF01436">
    <property type="entry name" value="NHL"/>
    <property type="match status" value="1"/>
</dbReference>
<name>A0ABQ6LJT0_9RHOB</name>
<dbReference type="RefSeq" id="WP_285670141.1">
    <property type="nucleotide sequence ID" value="NZ_BSYI01000004.1"/>
</dbReference>
<sequence length="394" mass="41118">MRVSLAPSFRPVKAPDTATEGAPLLDPAGPMAVLGWRGGELAVPLAPDAGTLFGPRGVCLHPEGSLWVADTGHHRLLGWHRVPAADNAPADLLIGQPGFTREGRNAKGAPGAATLNVPTGVAAWGAGLAVADPWNHRVLLWRRLPEASGQPADIVLGQRSAREVEANRGADRPTAASLHWPYGVSVVQGRLVVCDTGNRRVLLWNAPDETGQPADLVLGQGDFTTRDENAGAAVSARSMRWPHMAAGWAGRLAVADAGNNRIMLWDRLPERNGAPCDALLGQRGAAGCDHNMAAYYPCAAALNMPYAAVAAGARLAVADTANSRLLGWSAATTGAAADRLTGQPDFAAKGDNRWGVATRDSLCWPYGLSALGGLLAIADSGNNRVLLWRLADAG</sequence>
<dbReference type="InterPro" id="IPR001258">
    <property type="entry name" value="NHL_repeat"/>
</dbReference>
<evidence type="ECO:0000256" key="1">
    <source>
        <dbReference type="ARBA" id="ARBA00022737"/>
    </source>
</evidence>
<comment type="caution">
    <text evidence="3">The sequence shown here is derived from an EMBL/GenBank/DDBJ whole genome shotgun (WGS) entry which is preliminary data.</text>
</comment>
<dbReference type="InterPro" id="IPR011042">
    <property type="entry name" value="6-blade_b-propeller_TolB-like"/>
</dbReference>
<evidence type="ECO:0000313" key="3">
    <source>
        <dbReference type="EMBL" id="GMG81478.1"/>
    </source>
</evidence>